<keyword evidence="1" id="KW-0413">Isomerase</keyword>
<dbReference type="GO" id="GO:0016853">
    <property type="term" value="F:isomerase activity"/>
    <property type="evidence" value="ECO:0007669"/>
    <property type="project" value="UniProtKB-KW"/>
</dbReference>
<comment type="caution">
    <text evidence="3">The sequence shown here is derived from an EMBL/GenBank/DDBJ whole genome shotgun (WGS) entry which is preliminary data.</text>
</comment>
<dbReference type="AlphaFoldDB" id="A0A165M5J1"/>
<dbReference type="InterPro" id="IPR003331">
    <property type="entry name" value="UDP_GlcNAc_Epimerase_2_dom"/>
</dbReference>
<proteinExistence type="inferred from homology"/>
<dbReference type="EMBL" id="LVWG01000017">
    <property type="protein sequence ID" value="KZK74835.1"/>
    <property type="molecule type" value="Genomic_DNA"/>
</dbReference>
<evidence type="ECO:0000259" key="2">
    <source>
        <dbReference type="Pfam" id="PF02350"/>
    </source>
</evidence>
<name>A0A165M5J1_PELLU</name>
<dbReference type="Pfam" id="PF02350">
    <property type="entry name" value="Epimerase_2"/>
    <property type="match status" value="1"/>
</dbReference>
<organism evidence="3 4">
    <name type="scientific">Pelodictyon luteolum</name>
    <dbReference type="NCBI Taxonomy" id="1100"/>
    <lineage>
        <taxon>Bacteria</taxon>
        <taxon>Pseudomonadati</taxon>
        <taxon>Chlorobiota</taxon>
        <taxon>Chlorobiia</taxon>
        <taxon>Chlorobiales</taxon>
        <taxon>Chlorobiaceae</taxon>
        <taxon>Chlorobium/Pelodictyon group</taxon>
        <taxon>Pelodictyon</taxon>
    </lineage>
</organism>
<dbReference type="PANTHER" id="PTHR43174">
    <property type="entry name" value="UDP-N-ACETYLGLUCOSAMINE 2-EPIMERASE"/>
    <property type="match status" value="1"/>
</dbReference>
<dbReference type="RefSeq" id="WP_303680980.1">
    <property type="nucleotide sequence ID" value="NZ_LVWG01000017.1"/>
</dbReference>
<dbReference type="PANTHER" id="PTHR43174:SF3">
    <property type="entry name" value="UDP-N-ACETYLGLUCOSAMINE 2-EPIMERASE"/>
    <property type="match status" value="1"/>
</dbReference>
<dbReference type="InterPro" id="IPR029767">
    <property type="entry name" value="WecB-like"/>
</dbReference>
<protein>
    <recommendedName>
        <fullName evidence="2">UDP-N-acetylglucosamine 2-epimerase domain-containing protein</fullName>
    </recommendedName>
</protein>
<dbReference type="Gene3D" id="3.40.50.2000">
    <property type="entry name" value="Glycogen Phosphorylase B"/>
    <property type="match status" value="2"/>
</dbReference>
<accession>A0A165M5J1</accession>
<sequence length="356" mass="37171">MKNILLAAGGHRGLLVSGPLFAALEENGSFNVSLVSSEPPSADMALCFGLTEASSRVVDCGTPCTLARSLAAMEDAIAAIGPDLVIVCGSDAPALGAALAAAELGLPVASSDAGLRSYDRGDVEEIRRMLIDTVASLHIVSEHSGAYNLINEGVAEEGVLFAGNLVIDALRAFMERGGAAPLAASLGLKPKQYALVLPSLNSGNGFEDALFMMLAGLSAATDVLVLLPDDASSSAVLQQRLEGMARVHVTAIPAYGDLLVLLRDASLLLQGSGLLAAEATVMNVPCMSMLERTERPSTLEIGTNVLVGLDVEEASARMLESLQMKKGETRRSKIPEKWDGAAASRISAWLEERRDD</sequence>
<evidence type="ECO:0000256" key="1">
    <source>
        <dbReference type="RuleBase" id="RU003513"/>
    </source>
</evidence>
<evidence type="ECO:0000313" key="4">
    <source>
        <dbReference type="Proteomes" id="UP000076481"/>
    </source>
</evidence>
<comment type="similarity">
    <text evidence="1">Belongs to the UDP-N-acetylglucosamine 2-epimerase family.</text>
</comment>
<dbReference type="SUPFAM" id="SSF53756">
    <property type="entry name" value="UDP-Glycosyltransferase/glycogen phosphorylase"/>
    <property type="match status" value="1"/>
</dbReference>
<evidence type="ECO:0000313" key="3">
    <source>
        <dbReference type="EMBL" id="KZK74835.1"/>
    </source>
</evidence>
<reference evidence="3 4" key="1">
    <citation type="submission" date="2016-03" db="EMBL/GenBank/DDBJ databases">
        <title>Speciation and ecological success in dimly lit waters: horizontal gene transfer in a green sulfur bacteria bloom unveiled by metagenomic assembly.</title>
        <authorList>
            <person name="Llorens-Mares T."/>
            <person name="Liu Z."/>
            <person name="Allen L.Z."/>
            <person name="Rusch D.B."/>
            <person name="Craig M.T."/>
            <person name="Dupont C.L."/>
            <person name="Bryant D.A."/>
            <person name="Casamayor E.O."/>
        </authorList>
    </citation>
    <scope>NUCLEOTIDE SEQUENCE [LARGE SCALE GENOMIC DNA]</scope>
    <source>
        <strain evidence="3">CIII</strain>
    </source>
</reference>
<feature type="domain" description="UDP-N-acetylglucosamine 2-epimerase" evidence="2">
    <location>
        <begin position="66"/>
        <end position="350"/>
    </location>
</feature>
<gene>
    <name evidence="3" type="ORF">A3K90_09755</name>
</gene>
<dbReference type="Proteomes" id="UP000076481">
    <property type="component" value="Unassembled WGS sequence"/>
</dbReference>